<gene>
    <name evidence="2" type="ORF">AFL01nite_19830</name>
</gene>
<dbReference type="OrthoDB" id="4408226at2"/>
<name>A0A512HW30_9ACTN</name>
<dbReference type="AlphaFoldDB" id="A0A512HW30"/>
<evidence type="ECO:0000313" key="2">
    <source>
        <dbReference type="EMBL" id="GEO89656.1"/>
    </source>
</evidence>
<evidence type="ECO:0000313" key="3">
    <source>
        <dbReference type="Proteomes" id="UP000321769"/>
    </source>
</evidence>
<reference evidence="2 3" key="1">
    <citation type="submission" date="2019-07" db="EMBL/GenBank/DDBJ databases">
        <title>Whole genome shotgun sequence of Aeromicrobium flavum NBRC 107625.</title>
        <authorList>
            <person name="Hosoyama A."/>
            <person name="Uohara A."/>
            <person name="Ohji S."/>
            <person name="Ichikawa N."/>
        </authorList>
    </citation>
    <scope>NUCLEOTIDE SEQUENCE [LARGE SCALE GENOMIC DNA]</scope>
    <source>
        <strain evidence="2 3">NBRC 107625</strain>
    </source>
</reference>
<evidence type="ECO:0000259" key="1">
    <source>
        <dbReference type="Pfam" id="PF12804"/>
    </source>
</evidence>
<proteinExistence type="predicted"/>
<accession>A0A512HW30</accession>
<keyword evidence="3" id="KW-1185">Reference proteome</keyword>
<dbReference type="Proteomes" id="UP000321769">
    <property type="component" value="Unassembled WGS sequence"/>
</dbReference>
<dbReference type="PANTHER" id="PTHR43777:SF1">
    <property type="entry name" value="MOLYBDENUM COFACTOR CYTIDYLYLTRANSFERASE"/>
    <property type="match status" value="1"/>
</dbReference>
<sequence>MPPFHAIVLAGGRASRLGGADKLLVRVGGRTLLGLAVAAVEQAGRVVVVGPRRDEPLPRDVTWVREDPPFSGPAHAVAAGLDALEAAADDRILVLAGDLVHPDLVVEALLAGPGHRVGVDPDGHRQWGCSVVRAADLAASIAATDTTGAPLRALIGPLDPTEVPLGAVAVADLDTPDDLKEHADGHR</sequence>
<organism evidence="2 3">
    <name type="scientific">Aeromicrobium flavum</name>
    <dbReference type="NCBI Taxonomy" id="416568"/>
    <lineage>
        <taxon>Bacteria</taxon>
        <taxon>Bacillati</taxon>
        <taxon>Actinomycetota</taxon>
        <taxon>Actinomycetes</taxon>
        <taxon>Propionibacteriales</taxon>
        <taxon>Nocardioidaceae</taxon>
        <taxon>Aeromicrobium</taxon>
    </lineage>
</organism>
<dbReference type="InterPro" id="IPR029044">
    <property type="entry name" value="Nucleotide-diphossugar_trans"/>
</dbReference>
<dbReference type="SUPFAM" id="SSF53448">
    <property type="entry name" value="Nucleotide-diphospho-sugar transferases"/>
    <property type="match status" value="1"/>
</dbReference>
<dbReference type="GO" id="GO:0016779">
    <property type="term" value="F:nucleotidyltransferase activity"/>
    <property type="evidence" value="ECO:0007669"/>
    <property type="project" value="UniProtKB-ARBA"/>
</dbReference>
<dbReference type="RefSeq" id="WP_146827529.1">
    <property type="nucleotide sequence ID" value="NZ_BAAAYQ010000001.1"/>
</dbReference>
<dbReference type="InterPro" id="IPR025877">
    <property type="entry name" value="MobA-like_NTP_Trfase"/>
</dbReference>
<protein>
    <recommendedName>
        <fullName evidence="1">MobA-like NTP transferase domain-containing protein</fullName>
    </recommendedName>
</protein>
<dbReference type="PANTHER" id="PTHR43777">
    <property type="entry name" value="MOLYBDENUM COFACTOR CYTIDYLYLTRANSFERASE"/>
    <property type="match status" value="1"/>
</dbReference>
<feature type="domain" description="MobA-like NTP transferase" evidence="1">
    <location>
        <begin position="6"/>
        <end position="145"/>
    </location>
</feature>
<dbReference type="EMBL" id="BJZQ01000009">
    <property type="protein sequence ID" value="GEO89656.1"/>
    <property type="molecule type" value="Genomic_DNA"/>
</dbReference>
<comment type="caution">
    <text evidence="2">The sequence shown here is derived from an EMBL/GenBank/DDBJ whole genome shotgun (WGS) entry which is preliminary data.</text>
</comment>
<dbReference type="Gene3D" id="3.90.550.10">
    <property type="entry name" value="Spore Coat Polysaccharide Biosynthesis Protein SpsA, Chain A"/>
    <property type="match status" value="1"/>
</dbReference>
<dbReference type="Pfam" id="PF12804">
    <property type="entry name" value="NTP_transf_3"/>
    <property type="match status" value="1"/>
</dbReference>